<keyword evidence="2" id="KW-1185">Reference proteome</keyword>
<comment type="caution">
    <text evidence="1">The sequence shown here is derived from an EMBL/GenBank/DDBJ whole genome shotgun (WGS) entry which is preliminary data.</text>
</comment>
<protein>
    <submittedName>
        <fullName evidence="1">Uncharacterized protein</fullName>
    </submittedName>
</protein>
<accession>A0ACB9RTP7</accession>
<sequence>MGSAPRLQSLSRTLSCRQSASSKHEPAAEERGCDSFLLHESPDGELSRILSLQNPLLSSDWDPDYLWKK</sequence>
<gene>
    <name evidence="1" type="ORF">MLD38_008257</name>
</gene>
<evidence type="ECO:0000313" key="2">
    <source>
        <dbReference type="Proteomes" id="UP001057402"/>
    </source>
</evidence>
<organism evidence="1 2">
    <name type="scientific">Melastoma candidum</name>
    <dbReference type="NCBI Taxonomy" id="119954"/>
    <lineage>
        <taxon>Eukaryota</taxon>
        <taxon>Viridiplantae</taxon>
        <taxon>Streptophyta</taxon>
        <taxon>Embryophyta</taxon>
        <taxon>Tracheophyta</taxon>
        <taxon>Spermatophyta</taxon>
        <taxon>Magnoliopsida</taxon>
        <taxon>eudicotyledons</taxon>
        <taxon>Gunneridae</taxon>
        <taxon>Pentapetalae</taxon>
        <taxon>rosids</taxon>
        <taxon>malvids</taxon>
        <taxon>Myrtales</taxon>
        <taxon>Melastomataceae</taxon>
        <taxon>Melastomatoideae</taxon>
        <taxon>Melastomateae</taxon>
        <taxon>Melastoma</taxon>
    </lineage>
</organism>
<proteinExistence type="predicted"/>
<reference evidence="2" key="1">
    <citation type="journal article" date="2023" name="Front. Plant Sci.">
        <title>Chromosomal-level genome assembly of Melastoma candidum provides insights into trichome evolution.</title>
        <authorList>
            <person name="Zhong Y."/>
            <person name="Wu W."/>
            <person name="Sun C."/>
            <person name="Zou P."/>
            <person name="Liu Y."/>
            <person name="Dai S."/>
            <person name="Zhou R."/>
        </authorList>
    </citation>
    <scope>NUCLEOTIDE SEQUENCE [LARGE SCALE GENOMIC DNA]</scope>
</reference>
<evidence type="ECO:0000313" key="1">
    <source>
        <dbReference type="EMBL" id="KAI4382274.1"/>
    </source>
</evidence>
<dbReference type="EMBL" id="CM042882">
    <property type="protein sequence ID" value="KAI4382274.1"/>
    <property type="molecule type" value="Genomic_DNA"/>
</dbReference>
<name>A0ACB9RTP7_9MYRT</name>
<dbReference type="Proteomes" id="UP001057402">
    <property type="component" value="Chromosome 3"/>
</dbReference>